<name>A0A7V0LUF6_UNCW3</name>
<accession>A0A7V0LUF6</accession>
<organism evidence="1">
    <name type="scientific">candidate division WOR-3 bacterium</name>
    <dbReference type="NCBI Taxonomy" id="2052148"/>
    <lineage>
        <taxon>Bacteria</taxon>
        <taxon>Bacteria division WOR-3</taxon>
    </lineage>
</organism>
<protein>
    <submittedName>
        <fullName evidence="1">Uncharacterized protein</fullName>
    </submittedName>
</protein>
<proteinExistence type="predicted"/>
<dbReference type="Proteomes" id="UP000886381">
    <property type="component" value="Unassembled WGS sequence"/>
</dbReference>
<reference evidence="1" key="1">
    <citation type="journal article" date="2020" name="mSystems">
        <title>Genome- and Community-Level Interaction Insights into Carbon Utilization and Element Cycling Functions of Hydrothermarchaeota in Hydrothermal Sediment.</title>
        <authorList>
            <person name="Zhou Z."/>
            <person name="Liu Y."/>
            <person name="Xu W."/>
            <person name="Pan J."/>
            <person name="Luo Z.H."/>
            <person name="Li M."/>
        </authorList>
    </citation>
    <scope>NUCLEOTIDE SEQUENCE [LARGE SCALE GENOMIC DNA]</scope>
    <source>
        <strain evidence="1">HyVt-28</strain>
    </source>
</reference>
<comment type="caution">
    <text evidence="1">The sequence shown here is derived from an EMBL/GenBank/DDBJ whole genome shotgun (WGS) entry which is preliminary data.</text>
</comment>
<dbReference type="AlphaFoldDB" id="A0A7V0LUF6"/>
<dbReference type="EMBL" id="DRDR01000047">
    <property type="protein sequence ID" value="HDL60016.1"/>
    <property type="molecule type" value="Genomic_DNA"/>
</dbReference>
<sequence length="204" mass="23203">MRELVLVIILIAVSSLRAGDEPYWEPYQFKGTEHFKYEIVQQDNEGKQEGWYIIDIKKAGEKYKLYIEGKLGDNEGSMTTTVESVDDISGAILAQMFLNPWLAPLSITLFSNMWATAYAPMLITSGWEVGSKWSHKDEEGNKITVEIPSECKYAGQKGRKILVKKNDKNIYESCIAHGVALPIYVKFIGDEGELYEMKLVEYKD</sequence>
<gene>
    <name evidence="1" type="ORF">ENH14_01015</name>
</gene>
<evidence type="ECO:0000313" key="1">
    <source>
        <dbReference type="EMBL" id="HDL60016.1"/>
    </source>
</evidence>